<keyword evidence="9" id="KW-0408">Iron</keyword>
<dbReference type="UniPathway" id="UPA00946"/>
<dbReference type="InterPro" id="IPR001030">
    <property type="entry name" value="Acoase/IPM_deHydtase_lsu_aba"/>
</dbReference>
<gene>
    <name evidence="16" type="ORF">F4559_002272</name>
</gene>
<evidence type="ECO:0000256" key="1">
    <source>
        <dbReference type="ARBA" id="ARBA00001966"/>
    </source>
</evidence>
<dbReference type="GO" id="GO:0046872">
    <property type="term" value="F:metal ion binding"/>
    <property type="evidence" value="ECO:0007669"/>
    <property type="project" value="UniProtKB-KW"/>
</dbReference>
<evidence type="ECO:0000256" key="8">
    <source>
        <dbReference type="ARBA" id="ARBA00022884"/>
    </source>
</evidence>
<dbReference type="InterPro" id="IPR044137">
    <property type="entry name" value="AcnA_IRP_Swivel"/>
</dbReference>
<dbReference type="FunFam" id="3.30.499.10:FF:000002">
    <property type="entry name" value="Aconitate hydratase"/>
    <property type="match status" value="1"/>
</dbReference>
<evidence type="ECO:0000256" key="10">
    <source>
        <dbReference type="ARBA" id="ARBA00023014"/>
    </source>
</evidence>
<proteinExistence type="inferred from homology"/>
<dbReference type="PANTHER" id="PTHR11670">
    <property type="entry name" value="ACONITASE/IRON-RESPONSIVE ELEMENT FAMILY MEMBER"/>
    <property type="match status" value="1"/>
</dbReference>
<dbReference type="NCBIfam" id="NF006757">
    <property type="entry name" value="PRK09277.1"/>
    <property type="match status" value="1"/>
</dbReference>
<dbReference type="InterPro" id="IPR000573">
    <property type="entry name" value="AconitaseA/IPMdHydase_ssu_swvl"/>
</dbReference>
<dbReference type="GO" id="GO:0051536">
    <property type="term" value="F:iron-sulfur cluster binding"/>
    <property type="evidence" value="ECO:0007669"/>
    <property type="project" value="UniProtKB-KW"/>
</dbReference>
<dbReference type="SUPFAM" id="SSF52016">
    <property type="entry name" value="LeuD/IlvD-like"/>
    <property type="match status" value="1"/>
</dbReference>
<evidence type="ECO:0000313" key="16">
    <source>
        <dbReference type="EMBL" id="MBB4964913.1"/>
    </source>
</evidence>
<comment type="pathway">
    <text evidence="2">Carbohydrate metabolism; tricarboxylic acid cycle; isocitrate from oxaloacetate: step 2/2.</text>
</comment>
<accession>A0A7W7T1P0</accession>
<dbReference type="Proteomes" id="UP000542674">
    <property type="component" value="Unassembled WGS sequence"/>
</dbReference>
<keyword evidence="7" id="KW-0479">Metal-binding</keyword>
<dbReference type="Pfam" id="PF00330">
    <property type="entry name" value="Aconitase"/>
    <property type="match status" value="1"/>
</dbReference>
<dbReference type="FunFam" id="3.20.19.10:FF:000001">
    <property type="entry name" value="Aconitate hydratase"/>
    <property type="match status" value="1"/>
</dbReference>
<dbReference type="EC" id="4.2.1.3" evidence="4"/>
<dbReference type="NCBIfam" id="NF009520">
    <property type="entry name" value="PRK12881.1"/>
    <property type="match status" value="1"/>
</dbReference>
<dbReference type="GO" id="GO:0003994">
    <property type="term" value="F:aconitate hydratase activity"/>
    <property type="evidence" value="ECO:0007669"/>
    <property type="project" value="UniProtKB-EC"/>
</dbReference>
<dbReference type="PROSITE" id="PS01244">
    <property type="entry name" value="ACONITASE_2"/>
    <property type="match status" value="1"/>
</dbReference>
<evidence type="ECO:0000256" key="6">
    <source>
        <dbReference type="ARBA" id="ARBA00022532"/>
    </source>
</evidence>
<dbReference type="InterPro" id="IPR015931">
    <property type="entry name" value="Acnase/IPM_dHydase_lsu_aba_1/3"/>
</dbReference>
<dbReference type="SUPFAM" id="SSF53732">
    <property type="entry name" value="Aconitase iron-sulfur domain"/>
    <property type="match status" value="1"/>
</dbReference>
<dbReference type="GO" id="GO:0006099">
    <property type="term" value="P:tricarboxylic acid cycle"/>
    <property type="evidence" value="ECO:0007669"/>
    <property type="project" value="UniProtKB-UniPathway"/>
</dbReference>
<keyword evidence="8" id="KW-0694">RNA-binding</keyword>
<evidence type="ECO:0000256" key="4">
    <source>
        <dbReference type="ARBA" id="ARBA00012926"/>
    </source>
</evidence>
<dbReference type="InterPro" id="IPR006249">
    <property type="entry name" value="Aconitase/IRP2"/>
</dbReference>
<dbReference type="InterPro" id="IPR015928">
    <property type="entry name" value="Aconitase/3IPM_dehydase_swvl"/>
</dbReference>
<evidence type="ECO:0000256" key="9">
    <source>
        <dbReference type="ARBA" id="ARBA00023004"/>
    </source>
</evidence>
<feature type="domain" description="Aconitase A/isopropylmalate dehydratase small subunit swivel" evidence="15">
    <location>
        <begin position="740"/>
        <end position="868"/>
    </location>
</feature>
<evidence type="ECO:0000256" key="7">
    <source>
        <dbReference type="ARBA" id="ARBA00022723"/>
    </source>
</evidence>
<sequence length="945" mass="100838">MTAPDSSVPAGTGGSSKDSFGARGTLAVGDASYEVFRLSAVEGAERLPYSLKILLENLLRTEDGANITADHVRALGNWDPNAEPDTEIQFTPARVVMQDFTGVPCVVDLATMREAVTQLGGDPAKVNPLAPAELVIDHSVIADIFGRPDAFELNVDLEYERNKERYQFLRWGQTAFDEFKVVPPGTGIVHQVNIEHLARVVMIRNGVAYPDTLVGTDSHTTMVNGIGVLGWGVGGIEAEAAMLGQPVSMLIPRVVGFKLNGELPAGATATDLVLTITEMLRKHGVVGKFVEFYGSGVGAVPLANRATIGNMSPEFGSTCAIFPIDGETIDYLKLTGRSAEQLALVEAYAKEQGLWHDPAHEPVYSETLELDLSTVVPSIAGPKRPQDRIELTSAKDAFRQALGAYVAQDETPKSAVDEAVDETFPASDPTAVSNGDAGGTPRVVHSAAEGAEGRPSNPVKVTLDGAEFELDHGAVAIAAITSCTNTSNPSVMIGAALLAKKAVEKGLERKPWVKTTLAPGSKVVMDYYERAGLLPYLEKLGFHLVGYGCTTCIGNSGPLQDEISAGIDEGDLAAVSVLSGNRNFEGRINPDIKMNYLASPPLVVAYALAGSMDKDITTEPLGTDAAGQPVYLADIWPSPTEVSEVVAAAISPEGFAQGYKDVFAGDRRWQSLPTPTGNTFEWDEQSTYVRKPPYFEGLELEPKPVTEIGGARVLALLGDSVTTDHISPAGAIKVDSPAGRYLSEHGVERKDFNSYGSRRGNHEVMIRGTFANIRLRNLLLDDVQGGFTRNFLAEGEQTTIYDASVAYAEAGVPLVVLAGKEYGSGSSRDWAAKGTSLLGVRVVIAESFERIHRSNLIGMGVLPLQFPAGENAASLGLDGTETFDFTGVTALNDGETPRTVKVVARKEDGTTAEFDAVVRIDTPGEADYYRNGGIMQYVLRKMIRG</sequence>
<dbReference type="InterPro" id="IPR036008">
    <property type="entry name" value="Aconitase_4Fe-4S_dom"/>
</dbReference>
<dbReference type="CDD" id="cd01580">
    <property type="entry name" value="AcnA_IRP_Swivel"/>
    <property type="match status" value="1"/>
</dbReference>
<feature type="region of interest" description="Disordered" evidence="13">
    <location>
        <begin position="1"/>
        <end position="21"/>
    </location>
</feature>
<protein>
    <recommendedName>
        <fullName evidence="5">Aconitate hydratase A</fullName>
        <ecNumber evidence="4">4.2.1.3</ecNumber>
    </recommendedName>
</protein>
<evidence type="ECO:0000256" key="3">
    <source>
        <dbReference type="ARBA" id="ARBA00007185"/>
    </source>
</evidence>
<evidence type="ECO:0000313" key="17">
    <source>
        <dbReference type="Proteomes" id="UP000542674"/>
    </source>
</evidence>
<dbReference type="GO" id="GO:0003723">
    <property type="term" value="F:RNA binding"/>
    <property type="evidence" value="ECO:0007669"/>
    <property type="project" value="UniProtKB-KW"/>
</dbReference>
<dbReference type="PROSITE" id="PS00450">
    <property type="entry name" value="ACONITASE_1"/>
    <property type="match status" value="1"/>
</dbReference>
<dbReference type="Gene3D" id="6.10.190.10">
    <property type="match status" value="1"/>
</dbReference>
<dbReference type="CDD" id="cd01586">
    <property type="entry name" value="AcnA_IRP"/>
    <property type="match status" value="1"/>
</dbReference>
<reference evidence="16 17" key="1">
    <citation type="submission" date="2020-08" db="EMBL/GenBank/DDBJ databases">
        <title>Sequencing the genomes of 1000 actinobacteria strains.</title>
        <authorList>
            <person name="Klenk H.-P."/>
        </authorList>
    </citation>
    <scope>NUCLEOTIDE SEQUENCE [LARGE SCALE GENOMIC DNA]</scope>
    <source>
        <strain evidence="16 17">DSM 45084</strain>
    </source>
</reference>
<evidence type="ECO:0000256" key="13">
    <source>
        <dbReference type="SAM" id="MobiDB-lite"/>
    </source>
</evidence>
<dbReference type="AlphaFoldDB" id="A0A7W7T1P0"/>
<comment type="cofactor">
    <cofactor evidence="1">
        <name>[4Fe-4S] cluster</name>
        <dbReference type="ChEBI" id="CHEBI:49883"/>
    </cofactor>
</comment>
<evidence type="ECO:0000256" key="5">
    <source>
        <dbReference type="ARBA" id="ARBA00019378"/>
    </source>
</evidence>
<evidence type="ECO:0000259" key="15">
    <source>
        <dbReference type="Pfam" id="PF00694"/>
    </source>
</evidence>
<evidence type="ECO:0000256" key="11">
    <source>
        <dbReference type="ARBA" id="ARBA00023239"/>
    </source>
</evidence>
<keyword evidence="10" id="KW-0411">Iron-sulfur</keyword>
<comment type="caution">
    <text evidence="16">The sequence shown here is derived from an EMBL/GenBank/DDBJ whole genome shotgun (WGS) entry which is preliminary data.</text>
</comment>
<dbReference type="Gene3D" id="3.30.499.10">
    <property type="entry name" value="Aconitase, domain 3"/>
    <property type="match status" value="2"/>
</dbReference>
<dbReference type="PRINTS" id="PR00415">
    <property type="entry name" value="ACONITASE"/>
</dbReference>
<dbReference type="RefSeq" id="WP_312865580.1">
    <property type="nucleotide sequence ID" value="NZ_BAABAI010000039.1"/>
</dbReference>
<dbReference type="Gene3D" id="3.20.19.10">
    <property type="entry name" value="Aconitase, domain 4"/>
    <property type="match status" value="1"/>
</dbReference>
<dbReference type="UniPathway" id="UPA00223">
    <property type="reaction ID" value="UER00718"/>
</dbReference>
<evidence type="ECO:0000256" key="2">
    <source>
        <dbReference type="ARBA" id="ARBA00004717"/>
    </source>
</evidence>
<keyword evidence="17" id="KW-1185">Reference proteome</keyword>
<name>A0A7W7T1P0_9PSEU</name>
<dbReference type="GO" id="GO:0019679">
    <property type="term" value="P:propionate metabolic process, methylcitrate cycle"/>
    <property type="evidence" value="ECO:0007669"/>
    <property type="project" value="UniProtKB-ARBA"/>
</dbReference>
<evidence type="ECO:0000256" key="12">
    <source>
        <dbReference type="ARBA" id="ARBA00023501"/>
    </source>
</evidence>
<organism evidence="16 17">
    <name type="scientific">Saccharothrix violaceirubra</name>
    <dbReference type="NCBI Taxonomy" id="413306"/>
    <lineage>
        <taxon>Bacteria</taxon>
        <taxon>Bacillati</taxon>
        <taxon>Actinomycetota</taxon>
        <taxon>Actinomycetes</taxon>
        <taxon>Pseudonocardiales</taxon>
        <taxon>Pseudonocardiaceae</taxon>
        <taxon>Saccharothrix</taxon>
    </lineage>
</organism>
<dbReference type="EMBL" id="JACHJS010000001">
    <property type="protein sequence ID" value="MBB4964913.1"/>
    <property type="molecule type" value="Genomic_DNA"/>
</dbReference>
<dbReference type="InterPro" id="IPR018136">
    <property type="entry name" value="Aconitase_4Fe-4S_BS"/>
</dbReference>
<dbReference type="FunFam" id="3.30.499.10:FF:000009">
    <property type="entry name" value="Aconitate hydratase"/>
    <property type="match status" value="1"/>
</dbReference>
<keyword evidence="11 16" id="KW-0456">Lyase</keyword>
<feature type="domain" description="Aconitase/3-isopropylmalate dehydratase large subunit alpha/beta/alpha" evidence="14">
    <location>
        <begin position="83"/>
        <end position="610"/>
    </location>
</feature>
<dbReference type="Pfam" id="PF00694">
    <property type="entry name" value="Aconitase_C"/>
    <property type="match status" value="1"/>
</dbReference>
<keyword evidence="6" id="KW-0816">Tricarboxylic acid cycle</keyword>
<feature type="region of interest" description="Disordered" evidence="13">
    <location>
        <begin position="423"/>
        <end position="457"/>
    </location>
</feature>
<comment type="catalytic activity">
    <reaction evidence="12">
        <text>citrate = D-threo-isocitrate</text>
        <dbReference type="Rhea" id="RHEA:10336"/>
        <dbReference type="ChEBI" id="CHEBI:15562"/>
        <dbReference type="ChEBI" id="CHEBI:16947"/>
        <dbReference type="EC" id="4.2.1.3"/>
    </reaction>
</comment>
<evidence type="ECO:0000259" key="14">
    <source>
        <dbReference type="Pfam" id="PF00330"/>
    </source>
</evidence>
<comment type="similarity">
    <text evidence="3">Belongs to the aconitase/IPM isomerase family.</text>
</comment>